<dbReference type="InterPro" id="IPR006059">
    <property type="entry name" value="SBP"/>
</dbReference>
<evidence type="ECO:0008006" key="8">
    <source>
        <dbReference type="Google" id="ProtNLM"/>
    </source>
</evidence>
<reference evidence="6 7" key="1">
    <citation type="journal article" date="2015" name="Int J Genomics">
        <title>Comparative Genomics Revealed Genetic Diversity and Species/Strain-Level Differences in Carbohydrate Metabolism of Three Probiotic Bifidobacterial Species.</title>
        <authorList>
            <person name="Odamaki T."/>
            <person name="Horigome A."/>
            <person name="Sugahara H."/>
            <person name="Hashikura N."/>
            <person name="Minami J."/>
            <person name="Xiao J.Z."/>
            <person name="Abe F."/>
        </authorList>
    </citation>
    <scope>NUCLEOTIDE SEQUENCE [LARGE SCALE GENOMIC DNA]</scope>
    <source>
        <strain evidence="6 7">MCC 1128</strain>
    </source>
</reference>
<evidence type="ECO:0000256" key="2">
    <source>
        <dbReference type="ARBA" id="ARBA00008520"/>
    </source>
</evidence>
<dbReference type="Proteomes" id="UP000037193">
    <property type="component" value="Unassembled WGS sequence"/>
</dbReference>
<comment type="caution">
    <text evidence="6">The sequence shown here is derived from an EMBL/GenBank/DDBJ whole genome shotgun (WGS) entry which is preliminary data.</text>
</comment>
<dbReference type="EMBL" id="AVQD01000021">
    <property type="protein sequence ID" value="KOA37667.1"/>
    <property type="molecule type" value="Genomic_DNA"/>
</dbReference>
<dbReference type="GO" id="GO:0030313">
    <property type="term" value="C:cell envelope"/>
    <property type="evidence" value="ECO:0007669"/>
    <property type="project" value="UniProtKB-SubCell"/>
</dbReference>
<keyword evidence="3" id="KW-0813">Transport</keyword>
<dbReference type="InterPro" id="IPR050490">
    <property type="entry name" value="Bact_solute-bd_prot1"/>
</dbReference>
<evidence type="ECO:0000313" key="7">
    <source>
        <dbReference type="Proteomes" id="UP000037193"/>
    </source>
</evidence>
<dbReference type="PATRIC" id="fig|1365965.3.peg.2237"/>
<comment type="subcellular location">
    <subcellularLocation>
        <location evidence="1">Cell envelope</location>
    </subcellularLocation>
</comment>
<dbReference type="SUPFAM" id="SSF53850">
    <property type="entry name" value="Periplasmic binding protein-like II"/>
    <property type="match status" value="1"/>
</dbReference>
<evidence type="ECO:0000256" key="1">
    <source>
        <dbReference type="ARBA" id="ARBA00004196"/>
    </source>
</evidence>
<accession>A0A0L7AR18</accession>
<feature type="signal peptide" evidence="5">
    <location>
        <begin position="1"/>
        <end position="21"/>
    </location>
</feature>
<protein>
    <recommendedName>
        <fullName evidence="8">Sugar ABC transporter substrate-binding protein</fullName>
    </recommendedName>
</protein>
<dbReference type="PANTHER" id="PTHR43649">
    <property type="entry name" value="ARABINOSE-BINDING PROTEIN-RELATED"/>
    <property type="match status" value="1"/>
</dbReference>
<dbReference type="AlphaFoldDB" id="A0A0L7AR18"/>
<dbReference type="Gene3D" id="3.40.190.10">
    <property type="entry name" value="Periplasmic binding protein-like II"/>
    <property type="match status" value="1"/>
</dbReference>
<name>A0A0L7AR18_BIFBR</name>
<feature type="chain" id="PRO_5039603872" description="Sugar ABC transporter substrate-binding protein" evidence="5">
    <location>
        <begin position="22"/>
        <end position="447"/>
    </location>
</feature>
<dbReference type="Pfam" id="PF01547">
    <property type="entry name" value="SBP_bac_1"/>
    <property type="match status" value="1"/>
</dbReference>
<evidence type="ECO:0000256" key="3">
    <source>
        <dbReference type="ARBA" id="ARBA00022448"/>
    </source>
</evidence>
<evidence type="ECO:0000256" key="5">
    <source>
        <dbReference type="SAM" id="SignalP"/>
    </source>
</evidence>
<dbReference type="PROSITE" id="PS51257">
    <property type="entry name" value="PROKAR_LIPOPROTEIN"/>
    <property type="match status" value="1"/>
</dbReference>
<gene>
    <name evidence="6" type="ORF">BBM1128_11075</name>
</gene>
<evidence type="ECO:0000313" key="6">
    <source>
        <dbReference type="EMBL" id="KOA37667.1"/>
    </source>
</evidence>
<comment type="similarity">
    <text evidence="2">Belongs to the bacterial solute-binding protein 1 family.</text>
</comment>
<evidence type="ECO:0000256" key="4">
    <source>
        <dbReference type="ARBA" id="ARBA00022729"/>
    </source>
</evidence>
<proteinExistence type="inferred from homology"/>
<sequence>MKLTRGMKVIAMASVIGTLLAGCGSGSNDSSSSEALDENAKTEITLAGWSLDSRPEFSYLAKAFEKKHPNITVKVKEYSADDYDKQMTGDISAGSQPDVFPIKNLQKYYTYAQSGGLADLADIAKTYKSDKNIDISSYDLDGKYYALPYRQDSWVLFYNKTMFEKAGVDLPDGTWTWDDYTKVAEELKKKLPAAGYDANAVYPMYQHNWRSVVQSFALAQTGYQPDKTFFKGNFNYMKSYYKRALQWQNKGLTIDWNTSKTTSVQYQAQFGTEKAAMVPMGTWYALDIVNDQKSGDADKFEWGMAPIPQNPDAKKSDKAVTFGDPTGFAVSSKATGQKLAAAKEFVKFCSGEEGAKVLAAVAITPAYLSDAVKNTFFSVDGMAVDDLSKKAWQDNETKPENPVGEGGDTIGSLLDDAHSSIMTKTKSVDQALADAKQNAIDQGAITE</sequence>
<dbReference type="PANTHER" id="PTHR43649:SF31">
    <property type="entry name" value="SN-GLYCEROL-3-PHOSPHATE-BINDING PERIPLASMIC PROTEIN UGPB"/>
    <property type="match status" value="1"/>
</dbReference>
<organism evidence="6 7">
    <name type="scientific">Bifidobacterium breve MCC 1128</name>
    <dbReference type="NCBI Taxonomy" id="1365965"/>
    <lineage>
        <taxon>Bacteria</taxon>
        <taxon>Bacillati</taxon>
        <taxon>Actinomycetota</taxon>
        <taxon>Actinomycetes</taxon>
        <taxon>Bifidobacteriales</taxon>
        <taxon>Bifidobacteriaceae</taxon>
        <taxon>Bifidobacterium</taxon>
    </lineage>
</organism>
<dbReference type="RefSeq" id="WP_021649422.1">
    <property type="nucleotide sequence ID" value="NZ_AVQD01000021.1"/>
</dbReference>
<keyword evidence="4 5" id="KW-0732">Signal</keyword>